<organism evidence="6 7">
    <name type="scientific">Clostridium porci</name>
    <dbReference type="NCBI Taxonomy" id="2605778"/>
    <lineage>
        <taxon>Bacteria</taxon>
        <taxon>Bacillati</taxon>
        <taxon>Bacillota</taxon>
        <taxon>Clostridia</taxon>
        <taxon>Eubacteriales</taxon>
        <taxon>Clostridiaceae</taxon>
        <taxon>Clostridium</taxon>
    </lineage>
</organism>
<evidence type="ECO:0000313" key="7">
    <source>
        <dbReference type="Proteomes" id="UP000429958"/>
    </source>
</evidence>
<keyword evidence="3 5" id="KW-1133">Transmembrane helix</keyword>
<keyword evidence="7" id="KW-1185">Reference proteome</keyword>
<keyword evidence="2 5" id="KW-0812">Transmembrane</keyword>
<protein>
    <submittedName>
        <fullName evidence="6">Energy-coupling factor transporter transmembrane protein EcfT</fullName>
    </submittedName>
</protein>
<feature type="transmembrane region" description="Helical" evidence="5">
    <location>
        <begin position="55"/>
        <end position="72"/>
    </location>
</feature>
<dbReference type="PANTHER" id="PTHR33514:SF13">
    <property type="entry name" value="PROTEIN ABCI12, CHLOROPLASTIC"/>
    <property type="match status" value="1"/>
</dbReference>
<proteinExistence type="predicted"/>
<comment type="subcellular location">
    <subcellularLocation>
        <location evidence="1">Membrane</location>
        <topology evidence="1">Multi-pass membrane protein</topology>
    </subcellularLocation>
</comment>
<evidence type="ECO:0000256" key="1">
    <source>
        <dbReference type="ARBA" id="ARBA00004141"/>
    </source>
</evidence>
<evidence type="ECO:0000256" key="4">
    <source>
        <dbReference type="ARBA" id="ARBA00023136"/>
    </source>
</evidence>
<accession>A0A7X2TEH2</accession>
<dbReference type="Pfam" id="PF02361">
    <property type="entry name" value="CbiQ"/>
    <property type="match status" value="1"/>
</dbReference>
<feature type="transmembrane region" description="Helical" evidence="5">
    <location>
        <begin position="250"/>
        <end position="272"/>
    </location>
</feature>
<sequence>MVRYSLRQEKQRQQRKRQIYVGRINMKGVKNLNPLTILYLIIMLAVISAVFDYKVTLITVTAMILIAAAAGEGKEFISLWLKSIFLICLICFILQSLFIPGEQVIWKIWIFSVKAESLQRAVALSSRILGIGSAILLGGKLLNAKELMTVLEEKGLPSSATYVLLSTINIIPQMSKRMGAILEAQRSRGIETDSNVWVRAKAFFPSVGPLLLNSLVNAEERAITLEARAFSAPCKKTKLKEVQDTQEDKIIRCLLAAAVILVIGGKIVWIVLR</sequence>
<dbReference type="GO" id="GO:0005886">
    <property type="term" value="C:plasma membrane"/>
    <property type="evidence" value="ECO:0007669"/>
    <property type="project" value="TreeGrafter"/>
</dbReference>
<gene>
    <name evidence="6" type="ORF">FYJ39_19195</name>
</gene>
<dbReference type="PANTHER" id="PTHR33514">
    <property type="entry name" value="PROTEIN ABCI12, CHLOROPLASTIC"/>
    <property type="match status" value="1"/>
</dbReference>
<keyword evidence="4 5" id="KW-0472">Membrane</keyword>
<dbReference type="AlphaFoldDB" id="A0A7X2TEH2"/>
<name>A0A7X2TEH2_9CLOT</name>
<evidence type="ECO:0000256" key="5">
    <source>
        <dbReference type="SAM" id="Phobius"/>
    </source>
</evidence>
<reference evidence="6 7" key="1">
    <citation type="submission" date="2019-08" db="EMBL/GenBank/DDBJ databases">
        <title>In-depth cultivation of the pig gut microbiome towards novel bacterial diversity and tailored functional studies.</title>
        <authorList>
            <person name="Wylensek D."/>
            <person name="Hitch T.C.A."/>
            <person name="Clavel T."/>
        </authorList>
    </citation>
    <scope>NUCLEOTIDE SEQUENCE [LARGE SCALE GENOMIC DNA]</scope>
    <source>
        <strain evidence="6 7">WCA-389-WT-23D1</strain>
    </source>
</reference>
<dbReference type="EMBL" id="VUMD01000029">
    <property type="protein sequence ID" value="MSS38575.1"/>
    <property type="molecule type" value="Genomic_DNA"/>
</dbReference>
<evidence type="ECO:0000313" key="6">
    <source>
        <dbReference type="EMBL" id="MSS38575.1"/>
    </source>
</evidence>
<evidence type="ECO:0000256" key="3">
    <source>
        <dbReference type="ARBA" id="ARBA00022989"/>
    </source>
</evidence>
<feature type="transmembrane region" description="Helical" evidence="5">
    <location>
        <begin position="79"/>
        <end position="98"/>
    </location>
</feature>
<dbReference type="CDD" id="cd16914">
    <property type="entry name" value="EcfT"/>
    <property type="match status" value="1"/>
</dbReference>
<dbReference type="Proteomes" id="UP000429958">
    <property type="component" value="Unassembled WGS sequence"/>
</dbReference>
<evidence type="ECO:0000256" key="2">
    <source>
        <dbReference type="ARBA" id="ARBA00022692"/>
    </source>
</evidence>
<comment type="caution">
    <text evidence="6">The sequence shown here is derived from an EMBL/GenBank/DDBJ whole genome shotgun (WGS) entry which is preliminary data.</text>
</comment>
<dbReference type="InterPro" id="IPR003339">
    <property type="entry name" value="ABC/ECF_trnsptr_transmembrane"/>
</dbReference>